<dbReference type="InterPro" id="IPR000675">
    <property type="entry name" value="Cutinase/axe"/>
</dbReference>
<dbReference type="GO" id="GO:0017000">
    <property type="term" value="P:antibiotic biosynthetic process"/>
    <property type="evidence" value="ECO:0007669"/>
    <property type="project" value="UniProtKB-ARBA"/>
</dbReference>
<dbReference type="SUPFAM" id="SSF53474">
    <property type="entry name" value="alpha/beta-Hydrolases"/>
    <property type="match status" value="1"/>
</dbReference>
<accession>A0A9W9SJA1</accession>
<dbReference type="InterPro" id="IPR029058">
    <property type="entry name" value="AB_hydrolase_fold"/>
</dbReference>
<keyword evidence="1" id="KW-0378">Hydrolase</keyword>
<evidence type="ECO:0000256" key="1">
    <source>
        <dbReference type="ARBA" id="ARBA00022801"/>
    </source>
</evidence>
<dbReference type="PANTHER" id="PTHR33630:SF9">
    <property type="entry name" value="CUTINASE 4"/>
    <property type="match status" value="1"/>
</dbReference>
<protein>
    <submittedName>
        <fullName evidence="3">Alpha/beta-hydrolase</fullName>
    </submittedName>
</protein>
<sequence length="122" mass="12977">MVVSDMLAGGGDDGTLGNLTRPSVNPNTLDSHIAAVLLYGDPRHMPKQTYNVGDVTATGKYPRTAAQLTALSKYANRVHDYCDNKDGVCDAAGTNLSAHIAYVTIWNKTAATGLWTCCSTWA</sequence>
<evidence type="ECO:0000313" key="4">
    <source>
        <dbReference type="Proteomes" id="UP001147747"/>
    </source>
</evidence>
<dbReference type="Proteomes" id="UP001147747">
    <property type="component" value="Unassembled WGS sequence"/>
</dbReference>
<dbReference type="OrthoDB" id="2586582at2759"/>
<dbReference type="EMBL" id="JAPZBU010000011">
    <property type="protein sequence ID" value="KAJ5379217.1"/>
    <property type="molecule type" value="Genomic_DNA"/>
</dbReference>
<dbReference type="AlphaFoldDB" id="A0A9W9SJA1"/>
<reference evidence="3" key="2">
    <citation type="journal article" date="2023" name="IMA Fungus">
        <title>Comparative genomic study of the Penicillium genus elucidates a diverse pangenome and 15 lateral gene transfer events.</title>
        <authorList>
            <person name="Petersen C."/>
            <person name="Sorensen T."/>
            <person name="Nielsen M.R."/>
            <person name="Sondergaard T.E."/>
            <person name="Sorensen J.L."/>
            <person name="Fitzpatrick D.A."/>
            <person name="Frisvad J.C."/>
            <person name="Nielsen K.L."/>
        </authorList>
    </citation>
    <scope>NUCLEOTIDE SEQUENCE</scope>
    <source>
        <strain evidence="3">IBT 29677</strain>
    </source>
</reference>
<dbReference type="PANTHER" id="PTHR33630">
    <property type="entry name" value="CUTINASE RV1984C-RELATED-RELATED"/>
    <property type="match status" value="1"/>
</dbReference>
<evidence type="ECO:0000313" key="3">
    <source>
        <dbReference type="EMBL" id="KAJ5379217.1"/>
    </source>
</evidence>
<name>A0A9W9SJA1_9EURO</name>
<dbReference type="RefSeq" id="XP_056483003.1">
    <property type="nucleotide sequence ID" value="XM_056636973.1"/>
</dbReference>
<dbReference type="GO" id="GO:0052689">
    <property type="term" value="F:carboxylic ester hydrolase activity"/>
    <property type="evidence" value="ECO:0007669"/>
    <property type="project" value="UniProtKB-ARBA"/>
</dbReference>
<comment type="caution">
    <text evidence="3">The sequence shown here is derived from an EMBL/GenBank/DDBJ whole genome shotgun (WGS) entry which is preliminary data.</text>
</comment>
<organism evidence="3 4">
    <name type="scientific">Penicillium cosmopolitanum</name>
    <dbReference type="NCBI Taxonomy" id="1131564"/>
    <lineage>
        <taxon>Eukaryota</taxon>
        <taxon>Fungi</taxon>
        <taxon>Dikarya</taxon>
        <taxon>Ascomycota</taxon>
        <taxon>Pezizomycotina</taxon>
        <taxon>Eurotiomycetes</taxon>
        <taxon>Eurotiomycetidae</taxon>
        <taxon>Eurotiales</taxon>
        <taxon>Aspergillaceae</taxon>
        <taxon>Penicillium</taxon>
    </lineage>
</organism>
<gene>
    <name evidence="3" type="ORF">N7509_012336</name>
</gene>
<dbReference type="GO" id="GO:0072330">
    <property type="term" value="P:monocarboxylic acid biosynthetic process"/>
    <property type="evidence" value="ECO:0007669"/>
    <property type="project" value="UniProtKB-ARBA"/>
</dbReference>
<keyword evidence="4" id="KW-1185">Reference proteome</keyword>
<dbReference type="Gene3D" id="3.40.50.1820">
    <property type="entry name" value="alpha/beta hydrolase"/>
    <property type="match status" value="1"/>
</dbReference>
<dbReference type="GeneID" id="81375953"/>
<keyword evidence="2" id="KW-1015">Disulfide bond</keyword>
<evidence type="ECO:0000256" key="2">
    <source>
        <dbReference type="ARBA" id="ARBA00023157"/>
    </source>
</evidence>
<proteinExistence type="predicted"/>
<dbReference type="Pfam" id="PF01083">
    <property type="entry name" value="Cutinase"/>
    <property type="match status" value="1"/>
</dbReference>
<reference evidence="3" key="1">
    <citation type="submission" date="2022-12" db="EMBL/GenBank/DDBJ databases">
        <authorList>
            <person name="Petersen C."/>
        </authorList>
    </citation>
    <scope>NUCLEOTIDE SEQUENCE</scope>
    <source>
        <strain evidence="3">IBT 29677</strain>
    </source>
</reference>